<comment type="caution">
    <text evidence="2">The sequence shown here is derived from an EMBL/GenBank/DDBJ whole genome shotgun (WGS) entry which is preliminary data.</text>
</comment>
<dbReference type="EMBL" id="AKKL01000050">
    <property type="protein sequence ID" value="EKT54093.1"/>
    <property type="molecule type" value="Genomic_DNA"/>
</dbReference>
<organism evidence="2 3">
    <name type="scientific">Providencia burhodogranariea DSM 19968</name>
    <dbReference type="NCBI Taxonomy" id="1141662"/>
    <lineage>
        <taxon>Bacteria</taxon>
        <taxon>Pseudomonadati</taxon>
        <taxon>Pseudomonadota</taxon>
        <taxon>Gammaproteobacteria</taxon>
        <taxon>Enterobacterales</taxon>
        <taxon>Morganellaceae</taxon>
        <taxon>Providencia</taxon>
    </lineage>
</organism>
<dbReference type="Proteomes" id="UP000009336">
    <property type="component" value="Unassembled WGS sequence"/>
</dbReference>
<feature type="signal peptide" evidence="1">
    <location>
        <begin position="1"/>
        <end position="20"/>
    </location>
</feature>
<evidence type="ECO:0000313" key="2">
    <source>
        <dbReference type="EMBL" id="EKT54093.1"/>
    </source>
</evidence>
<dbReference type="AlphaFoldDB" id="K8W0M1"/>
<dbReference type="HOGENOM" id="CLU_073590_0_0_6"/>
<dbReference type="RefSeq" id="WP_008913545.1">
    <property type="nucleotide sequence ID" value="NZ_KB233226.1"/>
</dbReference>
<keyword evidence="1" id="KW-0732">Signal</keyword>
<sequence>MNLYPKITIALLGGALLLTAGCSTYPHHSVDSKDKVEKTSAPAARILGTKWGENINSSVNNVSATRLTQTPHDTVTIHYRGERIPSHVYTQSYIPLLPIEVKVIGENGQPMPIYRDREGQYILPANEGMRYALHITNNDKIKSFEVITTVDGLDVLNGQIGSYQNSGYLIRPGKQLEIEGFRKNSNQVAAFRFAAPEASYVNQNIQGDERNIGVIGVAIFEVREELPDCEANPFPAENDYAPVPCRKR</sequence>
<feature type="chain" id="PRO_5003923257" description="Lipoprotein" evidence="1">
    <location>
        <begin position="21"/>
        <end position="248"/>
    </location>
</feature>
<dbReference type="eggNOG" id="ENOG502ZFFV">
    <property type="taxonomic scope" value="Bacteria"/>
</dbReference>
<keyword evidence="3" id="KW-1185">Reference proteome</keyword>
<dbReference type="OrthoDB" id="5393649at2"/>
<dbReference type="PATRIC" id="fig|1141662.3.peg.3625"/>
<accession>K8W0M1</accession>
<proteinExistence type="predicted"/>
<protein>
    <recommendedName>
        <fullName evidence="4">Lipoprotein</fullName>
    </recommendedName>
</protein>
<gene>
    <name evidence="2" type="ORF">OOA_17874</name>
</gene>
<evidence type="ECO:0000313" key="3">
    <source>
        <dbReference type="Proteomes" id="UP000009336"/>
    </source>
</evidence>
<name>K8W0M1_9GAMM</name>
<reference evidence="2 3" key="1">
    <citation type="journal article" date="2012" name="BMC Genomics">
        <title>Comparative genomics of bacteria in the genus Providencia isolated from wild Drosophila melanogaster.</title>
        <authorList>
            <person name="Galac M.R."/>
            <person name="Lazzaro B.P."/>
        </authorList>
    </citation>
    <scope>NUCLEOTIDE SEQUENCE [LARGE SCALE GENOMIC DNA]</scope>
    <source>
        <strain evidence="2 3">DSM 19968</strain>
    </source>
</reference>
<evidence type="ECO:0000256" key="1">
    <source>
        <dbReference type="SAM" id="SignalP"/>
    </source>
</evidence>
<evidence type="ECO:0008006" key="4">
    <source>
        <dbReference type="Google" id="ProtNLM"/>
    </source>
</evidence>
<dbReference type="PROSITE" id="PS51257">
    <property type="entry name" value="PROKAR_LIPOPROTEIN"/>
    <property type="match status" value="1"/>
</dbReference>
<dbReference type="STRING" id="1141662.OOA_17874"/>